<dbReference type="RefSeq" id="WP_123103317.1">
    <property type="nucleotide sequence ID" value="NZ_CP127527.1"/>
</dbReference>
<accession>A0A3M8R5D6</accession>
<evidence type="ECO:0000313" key="1">
    <source>
        <dbReference type="EMBL" id="RNF63757.1"/>
    </source>
</evidence>
<dbReference type="AlphaFoldDB" id="A0A3M8R5D6"/>
<gene>
    <name evidence="1" type="ORF">EC580_06405</name>
</gene>
<protein>
    <submittedName>
        <fullName evidence="1">Uncharacterized protein</fullName>
    </submittedName>
</protein>
<reference evidence="1" key="1">
    <citation type="submission" date="2018-10" db="EMBL/GenBank/DDBJ databases">
        <title>Acidithiobacillus sulfuriphilus sp. nov.: an extremely acidophilic sulfur-oxidizing chemolithotroph isolated from a neutral pH environment.</title>
        <authorList>
            <person name="Falagan C."/>
            <person name="Moya-Beltran A."/>
            <person name="Quatrini R."/>
            <person name="Johnson D.B."/>
        </authorList>
    </citation>
    <scope>NUCLEOTIDE SEQUENCE [LARGE SCALE GENOMIC DNA]</scope>
    <source>
        <strain evidence="1">CJ-2</strain>
    </source>
</reference>
<organism evidence="1">
    <name type="scientific">Acidithiobacillus sulfuriphilus</name>
    <dbReference type="NCBI Taxonomy" id="1867749"/>
    <lineage>
        <taxon>Bacteria</taxon>
        <taxon>Pseudomonadati</taxon>
        <taxon>Pseudomonadota</taxon>
        <taxon>Acidithiobacillia</taxon>
        <taxon>Acidithiobacillales</taxon>
        <taxon>Acidithiobacillaceae</taxon>
        <taxon>Acidithiobacillus</taxon>
    </lineage>
</organism>
<dbReference type="EMBL" id="RIZI01000155">
    <property type="protein sequence ID" value="RNF63757.1"/>
    <property type="molecule type" value="Genomic_DNA"/>
</dbReference>
<comment type="caution">
    <text evidence="1">The sequence shown here is derived from an EMBL/GenBank/DDBJ whole genome shotgun (WGS) entry which is preliminary data.</text>
</comment>
<proteinExistence type="predicted"/>
<sequence>MWDWLRGKNDPARAPAGVVVDAGIPPQERVAELPLPEPLFIAHYNGFGELAENAELRALLLTTARAGDFLRDLPRRSAQRLEAEAGLEARFGVPVDTVARFFRVLHGEITRRMYLEAARRREGAAGVSFALIHPEQATGPQRRIVGADDFGLGAGVYPFTHIPENPEPGKENPYIIRVVMKKDLA</sequence>
<name>A0A3M8R5D6_9PROT</name>
<dbReference type="OrthoDB" id="5294851at2"/>